<proteinExistence type="predicted"/>
<sequence length="262" mass="28309">MRCETLIPTEPHLRVTTTLCVVVLAELEIYCSRPHAPTRRVALGESELPCDPAPGFGGILLGGVVAHHVSSIDPEMLPDLRHLTRELEDGRRIAQPRLRHRLQVDTIGLSASTHRLVGEGEVLAFEFDDKGAPEQQVLGAVYAAGQLDGAQRRSVMSTLRRAMDWAGPIGADLIASLSGMRAGSMLSRTALENPTAWALDRLGFAGTGASALVPGSTPPAKEVQRRYREMLRAVHPDHGASVDDAAQRIAEITEARRILTGR</sequence>
<name>A0A6J5YBG7_9ZZZZ</name>
<dbReference type="InterPro" id="IPR001623">
    <property type="entry name" value="DnaJ_domain"/>
</dbReference>
<evidence type="ECO:0000313" key="2">
    <source>
        <dbReference type="EMBL" id="CAB4939993.1"/>
    </source>
</evidence>
<dbReference type="EMBL" id="CAFBNC010000059">
    <property type="protein sequence ID" value="CAB4939993.1"/>
    <property type="molecule type" value="Genomic_DNA"/>
</dbReference>
<dbReference type="SUPFAM" id="SSF46565">
    <property type="entry name" value="Chaperone J-domain"/>
    <property type="match status" value="1"/>
</dbReference>
<dbReference type="AlphaFoldDB" id="A0A6J5YBG7"/>
<protein>
    <submittedName>
        <fullName evidence="1">Unannotated protein</fullName>
    </submittedName>
</protein>
<accession>A0A6J5YBG7</accession>
<dbReference type="EMBL" id="CAEMXZ010000047">
    <property type="protein sequence ID" value="CAB4323480.1"/>
    <property type="molecule type" value="Genomic_DNA"/>
</dbReference>
<evidence type="ECO:0000313" key="1">
    <source>
        <dbReference type="EMBL" id="CAB4323480.1"/>
    </source>
</evidence>
<reference evidence="1" key="1">
    <citation type="submission" date="2020-05" db="EMBL/GenBank/DDBJ databases">
        <authorList>
            <person name="Chiriac C."/>
            <person name="Salcher M."/>
            <person name="Ghai R."/>
            <person name="Kavagutti S V."/>
        </authorList>
    </citation>
    <scope>NUCLEOTIDE SEQUENCE</scope>
</reference>
<dbReference type="Gene3D" id="1.10.287.110">
    <property type="entry name" value="DnaJ domain"/>
    <property type="match status" value="1"/>
</dbReference>
<dbReference type="CDD" id="cd06257">
    <property type="entry name" value="DnaJ"/>
    <property type="match status" value="1"/>
</dbReference>
<dbReference type="InterPro" id="IPR036869">
    <property type="entry name" value="J_dom_sf"/>
</dbReference>
<organism evidence="1">
    <name type="scientific">freshwater metagenome</name>
    <dbReference type="NCBI Taxonomy" id="449393"/>
    <lineage>
        <taxon>unclassified sequences</taxon>
        <taxon>metagenomes</taxon>
        <taxon>ecological metagenomes</taxon>
    </lineage>
</organism>
<gene>
    <name evidence="1" type="ORF">UFOPK1392_01235</name>
    <name evidence="2" type="ORF">UFOPK3733_01232</name>
</gene>